<keyword evidence="1" id="KW-0812">Transmembrane</keyword>
<accession>A0A4Q7ZQB0</accession>
<evidence type="ECO:0000256" key="1">
    <source>
        <dbReference type="SAM" id="Phobius"/>
    </source>
</evidence>
<feature type="transmembrane region" description="Helical" evidence="1">
    <location>
        <begin position="38"/>
        <end position="57"/>
    </location>
</feature>
<sequence>MTVRVSAGPPAAPGDREAAKAARDLLADELPRIRTGALAWRNGLGALLAGLIGFGLVRGRSDVTQLSAPFAAGVGALLLAALVTGGAAALLVMRAAHGRPYAAALPTSERTAAANPAELTRWAEASASERALRHGVVLSFACMALLAAAVGVTWYGPAKDKPRIEVRLPGGARSCGEVVAVSAGRLVLKTPLGPQTIDLAQIDGLAAAPTCTPSPG</sequence>
<proteinExistence type="predicted"/>
<feature type="transmembrane region" description="Helical" evidence="1">
    <location>
        <begin position="69"/>
        <end position="92"/>
    </location>
</feature>
<evidence type="ECO:0000313" key="3">
    <source>
        <dbReference type="Proteomes" id="UP000292564"/>
    </source>
</evidence>
<protein>
    <submittedName>
        <fullName evidence="2">Uncharacterized protein</fullName>
    </submittedName>
</protein>
<dbReference type="EMBL" id="SHKY01000001">
    <property type="protein sequence ID" value="RZU53290.1"/>
    <property type="molecule type" value="Genomic_DNA"/>
</dbReference>
<dbReference type="RefSeq" id="WP_130511783.1">
    <property type="nucleotide sequence ID" value="NZ_SHKY01000001.1"/>
</dbReference>
<evidence type="ECO:0000313" key="2">
    <source>
        <dbReference type="EMBL" id="RZU53290.1"/>
    </source>
</evidence>
<feature type="transmembrane region" description="Helical" evidence="1">
    <location>
        <begin position="136"/>
        <end position="156"/>
    </location>
</feature>
<organism evidence="2 3">
    <name type="scientific">Krasilnikovia cinnamomea</name>
    <dbReference type="NCBI Taxonomy" id="349313"/>
    <lineage>
        <taxon>Bacteria</taxon>
        <taxon>Bacillati</taxon>
        <taxon>Actinomycetota</taxon>
        <taxon>Actinomycetes</taxon>
        <taxon>Micromonosporales</taxon>
        <taxon>Micromonosporaceae</taxon>
        <taxon>Krasilnikovia</taxon>
    </lineage>
</organism>
<dbReference type="OrthoDB" id="5191572at2"/>
<keyword evidence="3" id="KW-1185">Reference proteome</keyword>
<dbReference type="AlphaFoldDB" id="A0A4Q7ZQB0"/>
<dbReference type="Proteomes" id="UP000292564">
    <property type="component" value="Unassembled WGS sequence"/>
</dbReference>
<name>A0A4Q7ZQB0_9ACTN</name>
<gene>
    <name evidence="2" type="ORF">EV385_5200</name>
</gene>
<keyword evidence="1" id="KW-0472">Membrane</keyword>
<reference evidence="2 3" key="1">
    <citation type="submission" date="2019-02" db="EMBL/GenBank/DDBJ databases">
        <title>Sequencing the genomes of 1000 actinobacteria strains.</title>
        <authorList>
            <person name="Klenk H.-P."/>
        </authorList>
    </citation>
    <scope>NUCLEOTIDE SEQUENCE [LARGE SCALE GENOMIC DNA]</scope>
    <source>
        <strain evidence="2 3">DSM 45162</strain>
    </source>
</reference>
<keyword evidence="1" id="KW-1133">Transmembrane helix</keyword>
<comment type="caution">
    <text evidence="2">The sequence shown here is derived from an EMBL/GenBank/DDBJ whole genome shotgun (WGS) entry which is preliminary data.</text>
</comment>